<keyword evidence="5" id="KW-0699">rRNA-binding</keyword>
<dbReference type="Pfam" id="PF00416">
    <property type="entry name" value="Ribosomal_S13"/>
    <property type="match status" value="1"/>
</dbReference>
<dbReference type="InterPro" id="IPR018102">
    <property type="entry name" value="Ribosomal_uS11_CS"/>
</dbReference>
<evidence type="ECO:0000313" key="9">
    <source>
        <dbReference type="EMBL" id="KKQ84050.1"/>
    </source>
</evidence>
<feature type="region of interest" description="Disordered" evidence="8">
    <location>
        <begin position="81"/>
        <end position="113"/>
    </location>
</feature>
<evidence type="ECO:0000256" key="8">
    <source>
        <dbReference type="SAM" id="MobiDB-lite"/>
    </source>
</evidence>
<evidence type="ECO:0000256" key="5">
    <source>
        <dbReference type="HAMAP-Rule" id="MF_01310"/>
    </source>
</evidence>
<dbReference type="InterPro" id="IPR001892">
    <property type="entry name" value="Ribosomal_uS13"/>
</dbReference>
<keyword evidence="6" id="KW-0820">tRNA-binding</keyword>
<dbReference type="FunFam" id="1.10.8.50:FF:000001">
    <property type="entry name" value="30S ribosomal protein S13"/>
    <property type="match status" value="1"/>
</dbReference>
<dbReference type="PATRIC" id="fig|1618547.3.peg.407"/>
<dbReference type="PROSITE" id="PS50159">
    <property type="entry name" value="RIBOSOMAL_S13_2"/>
    <property type="match status" value="1"/>
</dbReference>
<dbReference type="InterPro" id="IPR001971">
    <property type="entry name" value="Ribosomal_uS11"/>
</dbReference>
<accession>A0A0G0L844</accession>
<comment type="subunit">
    <text evidence="6">Part of the 30S ribosomal subunit. Forms a loose heterodimer with protein S19. Forms two bridges to the 50S subunit in the 70S ribosome.</text>
</comment>
<dbReference type="GO" id="GO:1990904">
    <property type="term" value="C:ribonucleoprotein complex"/>
    <property type="evidence" value="ECO:0007669"/>
    <property type="project" value="UniProtKB-KW"/>
</dbReference>
<comment type="subunit">
    <text evidence="5">Part of the 30S ribosomal subunit. Interacts with proteins S7 and S18. Binds to IF-3.</text>
</comment>
<dbReference type="InterPro" id="IPR010979">
    <property type="entry name" value="Ribosomal_uS13-like_H2TH"/>
</dbReference>
<dbReference type="Gene3D" id="1.10.8.50">
    <property type="match status" value="1"/>
</dbReference>
<dbReference type="Pfam" id="PF00411">
    <property type="entry name" value="Ribosomal_S11"/>
    <property type="match status" value="1"/>
</dbReference>
<comment type="similarity">
    <text evidence="2 6">Belongs to the universal ribosomal protein uS13 family.</text>
</comment>
<dbReference type="GO" id="GO:0005840">
    <property type="term" value="C:ribosome"/>
    <property type="evidence" value="ECO:0007669"/>
    <property type="project" value="UniProtKB-KW"/>
</dbReference>
<evidence type="ECO:0000256" key="4">
    <source>
        <dbReference type="ARBA" id="ARBA00023274"/>
    </source>
</evidence>
<dbReference type="GO" id="GO:0006412">
    <property type="term" value="P:translation"/>
    <property type="evidence" value="ECO:0007669"/>
    <property type="project" value="UniProtKB-UniRule"/>
</dbReference>
<keyword evidence="3 5" id="KW-0689">Ribosomal protein</keyword>
<dbReference type="HAMAP" id="MF_01310">
    <property type="entry name" value="Ribosomal_uS11"/>
    <property type="match status" value="1"/>
</dbReference>
<comment type="caution">
    <text evidence="9">The sequence shown here is derived from an EMBL/GenBank/DDBJ whole genome shotgun (WGS) entry which is preliminary data.</text>
</comment>
<reference evidence="9 10" key="1">
    <citation type="journal article" date="2015" name="Nature">
        <title>rRNA introns, odd ribosomes, and small enigmatic genomes across a large radiation of phyla.</title>
        <authorList>
            <person name="Brown C.T."/>
            <person name="Hug L.A."/>
            <person name="Thomas B.C."/>
            <person name="Sharon I."/>
            <person name="Castelle C.J."/>
            <person name="Singh A."/>
            <person name="Wilkins M.J."/>
            <person name="Williams K.H."/>
            <person name="Banfield J.F."/>
        </authorList>
    </citation>
    <scope>NUCLEOTIDE SEQUENCE [LARGE SCALE GENOMIC DNA]</scope>
</reference>
<dbReference type="GO" id="GO:0019843">
    <property type="term" value="F:rRNA binding"/>
    <property type="evidence" value="ECO:0007669"/>
    <property type="project" value="UniProtKB-UniRule"/>
</dbReference>
<feature type="compositionally biased region" description="Basic residues" evidence="8">
    <location>
        <begin position="100"/>
        <end position="113"/>
    </location>
</feature>
<gene>
    <name evidence="6" type="primary">rpsM</name>
    <name evidence="5" type="synonym">rpsK</name>
    <name evidence="9" type="ORF">UT06_C0011G0039</name>
</gene>
<organism evidence="9 10">
    <name type="scientific">Candidatus Woesebacteria bacterium GW2011_GWA1_38_8</name>
    <dbReference type="NCBI Taxonomy" id="1618547"/>
    <lineage>
        <taxon>Bacteria</taxon>
        <taxon>Candidatus Woeseibacteriota</taxon>
    </lineage>
</organism>
<sequence length="220" mass="24405">MARISGQELSEKDRVLYALTKIKGIGMSLSHKIMKDAGISEDKRMRDMSPEDISKITEAVEKYPVEGDLVRRVRGNITRLQQTGSYRGSRHSKNLPSRGQRTRHNARGKRGKRKTIGAFKKDMLNKTQQEVISWSSSGNSGFKGTRKSTPYAATTAVEKALSKAKDEYGLKEVEIFVKGPGAGRDAALRSVRSANLKISMIADVTPIPHNGPRPKKKRRG</sequence>
<evidence type="ECO:0000313" key="10">
    <source>
        <dbReference type="Proteomes" id="UP000034710"/>
    </source>
</evidence>
<dbReference type="GO" id="GO:0000049">
    <property type="term" value="F:tRNA binding"/>
    <property type="evidence" value="ECO:0007669"/>
    <property type="project" value="UniProtKB-UniRule"/>
</dbReference>
<keyword evidence="4 5" id="KW-0687">Ribonucleoprotein</keyword>
<dbReference type="EMBL" id="LBVJ01000011">
    <property type="protein sequence ID" value="KKQ84050.1"/>
    <property type="molecule type" value="Genomic_DNA"/>
</dbReference>
<dbReference type="Gene3D" id="4.10.910.10">
    <property type="entry name" value="30s ribosomal protein s13, domain 2"/>
    <property type="match status" value="1"/>
</dbReference>
<dbReference type="GO" id="GO:0003735">
    <property type="term" value="F:structural constituent of ribosome"/>
    <property type="evidence" value="ECO:0007669"/>
    <property type="project" value="InterPro"/>
</dbReference>
<dbReference type="PANTHER" id="PTHR11759">
    <property type="entry name" value="40S RIBOSOMAL PROTEIN S14/30S RIBOSOMAL PROTEIN S11"/>
    <property type="match status" value="1"/>
</dbReference>
<dbReference type="SUPFAM" id="SSF53137">
    <property type="entry name" value="Translational machinery components"/>
    <property type="match status" value="1"/>
</dbReference>
<dbReference type="SUPFAM" id="SSF46946">
    <property type="entry name" value="S13-like H2TH domain"/>
    <property type="match status" value="1"/>
</dbReference>
<evidence type="ECO:0000256" key="7">
    <source>
        <dbReference type="RuleBase" id="RU003629"/>
    </source>
</evidence>
<dbReference type="InterPro" id="IPR036967">
    <property type="entry name" value="Ribosomal_uS11_sf"/>
</dbReference>
<dbReference type="HAMAP" id="MF_01315">
    <property type="entry name" value="Ribosomal_uS13"/>
    <property type="match status" value="1"/>
</dbReference>
<comment type="function">
    <text evidence="6">Located at the top of the head of the 30S subunit, it contacts several helices of the 16S rRNA. In the 70S ribosome it contacts the 23S rRNA (bridge B1a) and protein L5 of the 50S subunit (bridge B1b), connecting the 2 subunits; these bridges are implicated in subunit movement. Contacts the tRNAs in the A and P-sites.</text>
</comment>
<dbReference type="Proteomes" id="UP000034710">
    <property type="component" value="Unassembled WGS sequence"/>
</dbReference>
<protein>
    <recommendedName>
        <fullName evidence="5 6">Multifunctional fusion protein</fullName>
    </recommendedName>
    <domain>
        <recommendedName>
            <fullName evidence="5">Small ribosomal subunit protein uS11</fullName>
        </recommendedName>
    </domain>
    <domain>
        <recommendedName>
            <fullName evidence="6">Small ribosomal subunit protein uS13</fullName>
        </recommendedName>
    </domain>
</protein>
<evidence type="ECO:0000256" key="2">
    <source>
        <dbReference type="ARBA" id="ARBA00008080"/>
    </source>
</evidence>
<name>A0A0G0L844_9BACT</name>
<dbReference type="InterPro" id="IPR027437">
    <property type="entry name" value="Rbsml_uS13_C"/>
</dbReference>
<comment type="similarity">
    <text evidence="1 5 7">Belongs to the universal ribosomal protein uS11 family.</text>
</comment>
<dbReference type="Gene3D" id="3.30.420.80">
    <property type="entry name" value="Ribosomal protein S11"/>
    <property type="match status" value="1"/>
</dbReference>
<comment type="function">
    <text evidence="5">Located on the platform of the 30S subunit, it bridges several disparate RNA helices of the 16S rRNA. Forms part of the Shine-Dalgarno cleft in the 70S ribosome.</text>
</comment>
<evidence type="ECO:0000256" key="6">
    <source>
        <dbReference type="HAMAP-Rule" id="MF_01315"/>
    </source>
</evidence>
<dbReference type="AlphaFoldDB" id="A0A0G0L844"/>
<proteinExistence type="inferred from homology"/>
<evidence type="ECO:0000256" key="3">
    <source>
        <dbReference type="ARBA" id="ARBA00022980"/>
    </source>
</evidence>
<dbReference type="NCBIfam" id="NF003698">
    <property type="entry name" value="PRK05309.1"/>
    <property type="match status" value="1"/>
</dbReference>
<dbReference type="PROSITE" id="PS00054">
    <property type="entry name" value="RIBOSOMAL_S11"/>
    <property type="match status" value="1"/>
</dbReference>
<evidence type="ECO:0000256" key="1">
    <source>
        <dbReference type="ARBA" id="ARBA00006194"/>
    </source>
</evidence>
<keyword evidence="5" id="KW-0694">RNA-binding</keyword>